<protein>
    <submittedName>
        <fullName evidence="1">Uncharacterized protein</fullName>
    </submittedName>
</protein>
<accession>A0A2H3DJ38</accession>
<name>A0A2H3DJ38_ARMGA</name>
<dbReference type="EMBL" id="KZ293652">
    <property type="protein sequence ID" value="PBK95229.1"/>
    <property type="molecule type" value="Genomic_DNA"/>
</dbReference>
<proteinExistence type="predicted"/>
<keyword evidence="2" id="KW-1185">Reference proteome</keyword>
<dbReference type="AlphaFoldDB" id="A0A2H3DJ38"/>
<dbReference type="Proteomes" id="UP000217790">
    <property type="component" value="Unassembled WGS sequence"/>
</dbReference>
<evidence type="ECO:0000313" key="1">
    <source>
        <dbReference type="EMBL" id="PBK95229.1"/>
    </source>
</evidence>
<sequence>MAQISLLLIRRKVMRHGEGPLRNVCVGGSEGRRVTRNESYNAVPLSRLDSELVFLSLGVGNSNDASIHSAVHISPVLLAEEVRLGPRRRMETRREVETDEDSASGAFDLDPSFYALQTTWISPLQQGEMSCWRGVGKPSLGSVTIKGLIRRYVMWEALAKINVPGDLVHGFQGKGDVGSSCSEEVTTLGVCYR</sequence>
<evidence type="ECO:0000313" key="2">
    <source>
        <dbReference type="Proteomes" id="UP000217790"/>
    </source>
</evidence>
<dbReference type="OrthoDB" id="10593272at2759"/>
<gene>
    <name evidence="1" type="ORF">ARMGADRAFT_791359</name>
</gene>
<organism evidence="1 2">
    <name type="scientific">Armillaria gallica</name>
    <name type="common">Bulbous honey fungus</name>
    <name type="synonym">Armillaria bulbosa</name>
    <dbReference type="NCBI Taxonomy" id="47427"/>
    <lineage>
        <taxon>Eukaryota</taxon>
        <taxon>Fungi</taxon>
        <taxon>Dikarya</taxon>
        <taxon>Basidiomycota</taxon>
        <taxon>Agaricomycotina</taxon>
        <taxon>Agaricomycetes</taxon>
        <taxon>Agaricomycetidae</taxon>
        <taxon>Agaricales</taxon>
        <taxon>Marasmiineae</taxon>
        <taxon>Physalacriaceae</taxon>
        <taxon>Armillaria</taxon>
    </lineage>
</organism>
<dbReference type="InParanoid" id="A0A2H3DJ38"/>
<reference evidence="2" key="1">
    <citation type="journal article" date="2017" name="Nat. Ecol. Evol.">
        <title>Genome expansion and lineage-specific genetic innovations in the forest pathogenic fungi Armillaria.</title>
        <authorList>
            <person name="Sipos G."/>
            <person name="Prasanna A.N."/>
            <person name="Walter M.C."/>
            <person name="O'Connor E."/>
            <person name="Balint B."/>
            <person name="Krizsan K."/>
            <person name="Kiss B."/>
            <person name="Hess J."/>
            <person name="Varga T."/>
            <person name="Slot J."/>
            <person name="Riley R."/>
            <person name="Boka B."/>
            <person name="Rigling D."/>
            <person name="Barry K."/>
            <person name="Lee J."/>
            <person name="Mihaltcheva S."/>
            <person name="LaButti K."/>
            <person name="Lipzen A."/>
            <person name="Waldron R."/>
            <person name="Moloney N.M."/>
            <person name="Sperisen C."/>
            <person name="Kredics L."/>
            <person name="Vagvoelgyi C."/>
            <person name="Patrignani A."/>
            <person name="Fitzpatrick D."/>
            <person name="Nagy I."/>
            <person name="Doyle S."/>
            <person name="Anderson J.B."/>
            <person name="Grigoriev I.V."/>
            <person name="Gueldener U."/>
            <person name="Muensterkoetter M."/>
            <person name="Nagy L.G."/>
        </authorList>
    </citation>
    <scope>NUCLEOTIDE SEQUENCE [LARGE SCALE GENOMIC DNA]</scope>
    <source>
        <strain evidence="2">Ar21-2</strain>
    </source>
</reference>